<dbReference type="Gene3D" id="3.60.21.10">
    <property type="match status" value="1"/>
</dbReference>
<dbReference type="Pfam" id="PF00149">
    <property type="entry name" value="Metallophos"/>
    <property type="match status" value="1"/>
</dbReference>
<dbReference type="STRING" id="657014.SAMN04488092_10342"/>
<accession>A0A1H9BXM7</accession>
<dbReference type="InterPro" id="IPR029052">
    <property type="entry name" value="Metallo-depent_PP-like"/>
</dbReference>
<dbReference type="PANTHER" id="PTHR45947:SF3">
    <property type="entry name" value="SULFOQUINOVOSYL TRANSFERASE SQD2"/>
    <property type="match status" value="1"/>
</dbReference>
<dbReference type="Gene3D" id="3.40.50.2000">
    <property type="entry name" value="Glycogen Phosphorylase B"/>
    <property type="match status" value="2"/>
</dbReference>
<dbReference type="PANTHER" id="PTHR45947">
    <property type="entry name" value="SULFOQUINOVOSYL TRANSFERASE SQD2"/>
    <property type="match status" value="1"/>
</dbReference>
<dbReference type="EMBL" id="FOEP01000003">
    <property type="protein sequence ID" value="SEP93700.1"/>
    <property type="molecule type" value="Genomic_DNA"/>
</dbReference>
<feature type="transmembrane region" description="Helical" evidence="1">
    <location>
        <begin position="303"/>
        <end position="325"/>
    </location>
</feature>
<keyword evidence="1" id="KW-1133">Transmembrane helix</keyword>
<dbReference type="InterPro" id="IPR050194">
    <property type="entry name" value="Glycosyltransferase_grp1"/>
</dbReference>
<name>A0A1H9BXM7_9RHOB</name>
<evidence type="ECO:0000256" key="1">
    <source>
        <dbReference type="SAM" id="Phobius"/>
    </source>
</evidence>
<feature type="domain" description="Calcineurin-like phosphoesterase" evidence="2">
    <location>
        <begin position="74"/>
        <end position="229"/>
    </location>
</feature>
<dbReference type="GO" id="GO:0016757">
    <property type="term" value="F:glycosyltransferase activity"/>
    <property type="evidence" value="ECO:0007669"/>
    <property type="project" value="InterPro"/>
</dbReference>
<dbReference type="SUPFAM" id="SSF53756">
    <property type="entry name" value="UDP-Glycosyltransferase/glycogen phosphorylase"/>
    <property type="match status" value="1"/>
</dbReference>
<evidence type="ECO:0000259" key="4">
    <source>
        <dbReference type="Pfam" id="PF13439"/>
    </source>
</evidence>
<keyword evidence="6" id="KW-1185">Reference proteome</keyword>
<evidence type="ECO:0000313" key="5">
    <source>
        <dbReference type="EMBL" id="SEP93700.1"/>
    </source>
</evidence>
<dbReference type="InterPro" id="IPR028098">
    <property type="entry name" value="Glyco_trans_4-like_N"/>
</dbReference>
<evidence type="ECO:0000259" key="2">
    <source>
        <dbReference type="Pfam" id="PF00149"/>
    </source>
</evidence>
<dbReference type="SUPFAM" id="SSF56300">
    <property type="entry name" value="Metallo-dependent phosphatases"/>
    <property type="match status" value="1"/>
</dbReference>
<proteinExistence type="predicted"/>
<dbReference type="Proteomes" id="UP000198634">
    <property type="component" value="Unassembled WGS sequence"/>
</dbReference>
<feature type="domain" description="Glycosyltransferase subfamily 4-like N-terminal" evidence="4">
    <location>
        <begin position="363"/>
        <end position="530"/>
    </location>
</feature>
<dbReference type="Pfam" id="PF00534">
    <property type="entry name" value="Glycos_transf_1"/>
    <property type="match status" value="1"/>
</dbReference>
<dbReference type="InterPro" id="IPR001296">
    <property type="entry name" value="Glyco_trans_1"/>
</dbReference>
<protein>
    <submittedName>
        <fullName evidence="5">Glycosyltransferase involved in cell wall bisynthesis</fullName>
    </submittedName>
</protein>
<feature type="domain" description="Glycosyl transferase family 1" evidence="3">
    <location>
        <begin position="543"/>
        <end position="706"/>
    </location>
</feature>
<sequence>MKQKTLLSVTFYLNLAVLLALLGYKIYLLFDAPDTNALHTGQIEQIETATQGHEKIRFAVIGEANNSIGIFERQIVEDLNASDIDFVVSAGNAVSGGGEDNYRSLLGSLSLLKKPFLLTFGDHEFTEFGSSRFYKKFGPHFYSVSLGDVRLVFLDGTGRSSAAWQERWLADLLGGEQNRQIIVFVGQPLVPPLGDLLFEPDQGIWSAPEDQTRMQALLQVLDVDAVISAGASVFSDQMVDGVRHITTGGGGGLILNNDQSFYHYLDVTAGGHEMSVDVVRIETAPTLAMRWFESLWSFIYSLFYVRFLSFLLIFSALALTGIYLFNHLFRERDYYPSYDAPPLTHLGRPLRVAMVTNNYLPFVGGVPISVELLKRGLEAHGHQVMVVCPSYGSDAPDPTVERVPVLLPTRGWIRIANPFLRRTRRAIKTFNPDIIHVHHPFWLGSLGRIMARRLNIPVIYTYHTRLEYYAHQIPVPGRLFRNVIAHWLIRRFANKCDAVIVPTPVARDYMRLIGVDRPVHVQPTGLDLEKFEPPNGPRLSELRQEVNPDGRLVFVTVSRLSPEKNIHFIIAAMERLKSRDTAPFRLLVLGDGDERAPLEKMVKARDLEGDVTFLGNIDGSIVPQYLAISDVFVFASRSETQGMVVLEAMAAGLPVVAVDSSGVDAFVSNGTTGYRTPEDIVQWTAALSRLIDDPHLRKALGENAKAVAHGYSTDKFAASVALHYEGLVQSSLSRSKHRIDKSLNNDDEGGA</sequence>
<dbReference type="GO" id="GO:0016787">
    <property type="term" value="F:hydrolase activity"/>
    <property type="evidence" value="ECO:0007669"/>
    <property type="project" value="InterPro"/>
</dbReference>
<feature type="transmembrane region" description="Helical" evidence="1">
    <location>
        <begin position="12"/>
        <end position="30"/>
    </location>
</feature>
<dbReference type="RefSeq" id="WP_090268772.1">
    <property type="nucleotide sequence ID" value="NZ_FOEP01000003.1"/>
</dbReference>
<dbReference type="AlphaFoldDB" id="A0A1H9BXM7"/>
<reference evidence="5 6" key="1">
    <citation type="submission" date="2016-10" db="EMBL/GenBank/DDBJ databases">
        <authorList>
            <person name="de Groot N.N."/>
        </authorList>
    </citation>
    <scope>NUCLEOTIDE SEQUENCE [LARGE SCALE GENOMIC DNA]</scope>
    <source>
        <strain evidence="5 6">DSM 22007</strain>
    </source>
</reference>
<keyword evidence="5" id="KW-0808">Transferase</keyword>
<dbReference type="InterPro" id="IPR004843">
    <property type="entry name" value="Calcineurin-like_PHP"/>
</dbReference>
<keyword evidence="1" id="KW-0472">Membrane</keyword>
<evidence type="ECO:0000259" key="3">
    <source>
        <dbReference type="Pfam" id="PF00534"/>
    </source>
</evidence>
<evidence type="ECO:0000313" key="6">
    <source>
        <dbReference type="Proteomes" id="UP000198634"/>
    </source>
</evidence>
<dbReference type="Pfam" id="PF13439">
    <property type="entry name" value="Glyco_transf_4"/>
    <property type="match status" value="1"/>
</dbReference>
<organism evidence="5 6">
    <name type="scientific">Thalassovita taeanensis</name>
    <dbReference type="NCBI Taxonomy" id="657014"/>
    <lineage>
        <taxon>Bacteria</taxon>
        <taxon>Pseudomonadati</taxon>
        <taxon>Pseudomonadota</taxon>
        <taxon>Alphaproteobacteria</taxon>
        <taxon>Rhodobacterales</taxon>
        <taxon>Roseobacteraceae</taxon>
        <taxon>Thalassovita</taxon>
    </lineage>
</organism>
<gene>
    <name evidence="5" type="ORF">SAMN04488092_10342</name>
</gene>
<dbReference type="OrthoDB" id="7527790at2"/>
<keyword evidence="1" id="KW-0812">Transmembrane</keyword>